<dbReference type="EMBL" id="JAUOPJ010000013">
    <property type="protein sequence ID" value="MDO6458419.1"/>
    <property type="molecule type" value="Genomic_DNA"/>
</dbReference>
<comment type="caution">
    <text evidence="2">The sequence shown here is derived from an EMBL/GenBank/DDBJ whole genome shotgun (WGS) entry which is preliminary data.</text>
</comment>
<dbReference type="InterPro" id="IPR036291">
    <property type="entry name" value="NAD(P)-bd_dom_sf"/>
</dbReference>
<dbReference type="Proteomes" id="UP001169823">
    <property type="component" value="Unassembled WGS sequence"/>
</dbReference>
<sequence>MVKVDLLVKYPPKITIIGGAGFVGTNFCQILYDRNIPFEIIDLKRSRRFPEKSKIADVRNINSMRNAITGDVVVNLAAVHRDDIRDKLEYHRTNVGGAENVAKVCSEKGIKKIVFTSSVAVYGFAEPGTGENGAIRPFNEYGKTKFEAEEKFREWQISSDNNLIIVRPTVIFGEGNRGNVYNLFKQVASGRFIMIGPGTNRKSMAYIGNVAAFLEKCIESDQKYAVYNYVDTPDLDMNTLVRQVRNILKDRDNVGWRLPLWVGLMFGYAADGFTLMTGKNLPISAIRVKKFCASTVFSSAKEQLEGFSPPFSLQEGIVRTLRSEFLSPSSEREIFYTE</sequence>
<dbReference type="InterPro" id="IPR001509">
    <property type="entry name" value="Epimerase_deHydtase"/>
</dbReference>
<dbReference type="PANTHER" id="PTHR43245">
    <property type="entry name" value="BIFUNCTIONAL POLYMYXIN RESISTANCE PROTEIN ARNA"/>
    <property type="match status" value="1"/>
</dbReference>
<dbReference type="PANTHER" id="PTHR43245:SF13">
    <property type="entry name" value="UDP-D-APIOSE_UDP-D-XYLOSE SYNTHASE 2"/>
    <property type="match status" value="1"/>
</dbReference>
<evidence type="ECO:0000313" key="3">
    <source>
        <dbReference type="Proteomes" id="UP001169823"/>
    </source>
</evidence>
<feature type="domain" description="NAD-dependent epimerase/dehydratase" evidence="1">
    <location>
        <begin position="14"/>
        <end position="228"/>
    </location>
</feature>
<dbReference type="Gene3D" id="3.40.50.720">
    <property type="entry name" value="NAD(P)-binding Rossmann-like Domain"/>
    <property type="match status" value="1"/>
</dbReference>
<dbReference type="SUPFAM" id="SSF51735">
    <property type="entry name" value="NAD(P)-binding Rossmann-fold domains"/>
    <property type="match status" value="1"/>
</dbReference>
<protein>
    <submittedName>
        <fullName evidence="2">NAD(P)-dependent oxidoreductase</fullName>
    </submittedName>
</protein>
<dbReference type="InterPro" id="IPR050177">
    <property type="entry name" value="Lipid_A_modif_metabolic_enz"/>
</dbReference>
<accession>A0AAW7XYJ5</accession>
<organism evidence="2 3">
    <name type="scientific">Celeribacter halophilus</name>
    <dbReference type="NCBI Taxonomy" id="576117"/>
    <lineage>
        <taxon>Bacteria</taxon>
        <taxon>Pseudomonadati</taxon>
        <taxon>Pseudomonadota</taxon>
        <taxon>Alphaproteobacteria</taxon>
        <taxon>Rhodobacterales</taxon>
        <taxon>Roseobacteraceae</taxon>
        <taxon>Celeribacter</taxon>
    </lineage>
</organism>
<dbReference type="AlphaFoldDB" id="A0AAW7XYJ5"/>
<evidence type="ECO:0000259" key="1">
    <source>
        <dbReference type="Pfam" id="PF01370"/>
    </source>
</evidence>
<dbReference type="Pfam" id="PF01370">
    <property type="entry name" value="Epimerase"/>
    <property type="match status" value="1"/>
</dbReference>
<reference evidence="2" key="1">
    <citation type="submission" date="2023-07" db="EMBL/GenBank/DDBJ databases">
        <title>Genome content predicts the carbon catabolic preferences of heterotrophic bacteria.</title>
        <authorList>
            <person name="Gralka M."/>
        </authorList>
    </citation>
    <scope>NUCLEOTIDE SEQUENCE</scope>
    <source>
        <strain evidence="2">I2M02</strain>
    </source>
</reference>
<gene>
    <name evidence="2" type="ORF">Q4494_15115</name>
</gene>
<dbReference type="RefSeq" id="WP_303494925.1">
    <property type="nucleotide sequence ID" value="NZ_JAUOPJ010000013.1"/>
</dbReference>
<name>A0AAW7XYJ5_9RHOB</name>
<evidence type="ECO:0000313" key="2">
    <source>
        <dbReference type="EMBL" id="MDO6458419.1"/>
    </source>
</evidence>
<proteinExistence type="predicted"/>